<dbReference type="EMBL" id="CP071444">
    <property type="protein sequence ID" value="QSX09684.1"/>
    <property type="molecule type" value="Genomic_DNA"/>
</dbReference>
<dbReference type="AlphaFoldDB" id="A0A975AJF2"/>
<reference evidence="1" key="1">
    <citation type="submission" date="2021-03" db="EMBL/GenBank/DDBJ databases">
        <title>Alkalibacter marinus sp. nov., isolated from tidal flat sediment.</title>
        <authorList>
            <person name="Namirimu T."/>
            <person name="Yang J.-A."/>
            <person name="Yang S.-H."/>
            <person name="Kim Y.-J."/>
            <person name="Kwon K.K."/>
        </authorList>
    </citation>
    <scope>NUCLEOTIDE SEQUENCE</scope>
    <source>
        <strain evidence="1">ES005</strain>
    </source>
</reference>
<dbReference type="GO" id="GO:0032259">
    <property type="term" value="P:methylation"/>
    <property type="evidence" value="ECO:0007669"/>
    <property type="project" value="UniProtKB-KW"/>
</dbReference>
<evidence type="ECO:0000313" key="2">
    <source>
        <dbReference type="Proteomes" id="UP000663499"/>
    </source>
</evidence>
<keyword evidence="1" id="KW-0489">Methyltransferase</keyword>
<proteinExistence type="predicted"/>
<dbReference type="KEGG" id="alka:J0B03_07525"/>
<name>A0A975AJF2_9FIRM</name>
<evidence type="ECO:0000313" key="1">
    <source>
        <dbReference type="EMBL" id="QSX09684.1"/>
    </source>
</evidence>
<dbReference type="Gene3D" id="3.20.20.210">
    <property type="match status" value="1"/>
</dbReference>
<dbReference type="InterPro" id="IPR038071">
    <property type="entry name" value="UROD/MetE-like_sf"/>
</dbReference>
<keyword evidence="2" id="KW-1185">Reference proteome</keyword>
<keyword evidence="1" id="KW-0808">Transferase</keyword>
<dbReference type="Proteomes" id="UP000663499">
    <property type="component" value="Chromosome"/>
</dbReference>
<protein>
    <submittedName>
        <fullName evidence="1">Methyltransferase</fullName>
    </submittedName>
</protein>
<dbReference type="SUPFAM" id="SSF51726">
    <property type="entry name" value="UROD/MetE-like"/>
    <property type="match status" value="1"/>
</dbReference>
<organism evidence="1 2">
    <name type="scientific">Alkalibacter rhizosphaerae</name>
    <dbReference type="NCBI Taxonomy" id="2815577"/>
    <lineage>
        <taxon>Bacteria</taxon>
        <taxon>Bacillati</taxon>
        <taxon>Bacillota</taxon>
        <taxon>Clostridia</taxon>
        <taxon>Eubacteriales</taxon>
        <taxon>Eubacteriaceae</taxon>
        <taxon>Alkalibacter</taxon>
    </lineage>
</organism>
<accession>A0A975AJF2</accession>
<gene>
    <name evidence="1" type="ORF">J0B03_07525</name>
</gene>
<dbReference type="GO" id="GO:0008168">
    <property type="term" value="F:methyltransferase activity"/>
    <property type="evidence" value="ECO:0007669"/>
    <property type="project" value="UniProtKB-KW"/>
</dbReference>
<sequence>MMGGEPIPVFDTPVTGKEGALATYKKAPIWQIILGVGSEFQMFNPNFVPDNVARAFVFDHSFVPGISNLCGGKDMFGINWLFEKEAGGSMVVPGNPMFTDMNDWKKHVVFPDIDSWDWEGEKEKNKGYFESDKLVETWIFTGFYERLISFMDFENAAMALIDEDQEAAVKEFFDRLSDLYVRLIDKYLDYFPQIDVFYVHDDWGAQKDTFFSPSAAKNLLVPYMRKVTDFIHSKGRFAEFHSCGMNEKQIQNIIDAGWDAWTPQTMNDTQKLYKEFGDQIVLGVMPDLFDINTTTEEEQREYARAFANQFCKPEKPSALSVYAQFNEEILTKAYREELYKQSRINYAAK</sequence>